<accession>A0ABX0WHQ7</accession>
<feature type="transmembrane region" description="Helical" evidence="1">
    <location>
        <begin position="69"/>
        <end position="90"/>
    </location>
</feature>
<keyword evidence="3" id="KW-1185">Reference proteome</keyword>
<name>A0ABX0WHQ7_9RHOO</name>
<feature type="transmembrane region" description="Helical" evidence="1">
    <location>
        <begin position="40"/>
        <end position="57"/>
    </location>
</feature>
<organism evidence="2 3">
    <name type="scientific">Rhodocyclus gracilis</name>
    <dbReference type="NCBI Taxonomy" id="2929842"/>
    <lineage>
        <taxon>Bacteria</taxon>
        <taxon>Pseudomonadati</taxon>
        <taxon>Pseudomonadota</taxon>
        <taxon>Betaproteobacteria</taxon>
        <taxon>Rhodocyclales</taxon>
        <taxon>Rhodocyclaceae</taxon>
        <taxon>Rhodocyclus</taxon>
    </lineage>
</organism>
<comment type="caution">
    <text evidence="2">The sequence shown here is derived from an EMBL/GenBank/DDBJ whole genome shotgun (WGS) entry which is preliminary data.</text>
</comment>
<keyword evidence="1" id="KW-0812">Transmembrane</keyword>
<gene>
    <name evidence="2" type="ORF">HCX48_01905</name>
</gene>
<protein>
    <recommendedName>
        <fullName evidence="4">Energy-coupling factor transporter transmembrane protein EcfT</fullName>
    </recommendedName>
</protein>
<feature type="transmembrane region" description="Helical" evidence="1">
    <location>
        <begin position="102"/>
        <end position="120"/>
    </location>
</feature>
<evidence type="ECO:0008006" key="4">
    <source>
        <dbReference type="Google" id="ProtNLM"/>
    </source>
</evidence>
<evidence type="ECO:0000313" key="2">
    <source>
        <dbReference type="EMBL" id="NJA87978.1"/>
    </source>
</evidence>
<dbReference type="RefSeq" id="WP_153467909.1">
    <property type="nucleotide sequence ID" value="NZ_JAATWB010000001.1"/>
</dbReference>
<proteinExistence type="predicted"/>
<dbReference type="EMBL" id="JAATWB010000001">
    <property type="protein sequence ID" value="NJA87978.1"/>
    <property type="molecule type" value="Genomic_DNA"/>
</dbReference>
<evidence type="ECO:0000256" key="1">
    <source>
        <dbReference type="SAM" id="Phobius"/>
    </source>
</evidence>
<keyword evidence="1" id="KW-1133">Transmembrane helix</keyword>
<evidence type="ECO:0000313" key="3">
    <source>
        <dbReference type="Proteomes" id="UP000720344"/>
    </source>
</evidence>
<keyword evidence="1" id="KW-0472">Membrane</keyword>
<reference evidence="3" key="1">
    <citation type="submission" date="2020-03" db="EMBL/GenBank/DDBJ databases">
        <title>Whole-genome sequence of the purple nonsulfur bacterium Rhodocyclus tenuis DSM112.</title>
        <authorList>
            <person name="Kyndt J.A."/>
            <person name="Meyer T.E."/>
        </authorList>
    </citation>
    <scope>NUCLEOTIDE SEQUENCE [LARGE SCALE GENOMIC DNA]</scope>
    <source>
        <strain evidence="3">DSM 112</strain>
    </source>
</reference>
<feature type="transmembrane region" description="Helical" evidence="1">
    <location>
        <begin position="12"/>
        <end position="34"/>
    </location>
</feature>
<sequence length="212" mass="23076">MRPSDYRVFANTLVFPTFHPAVRLAGWLLALLAIQRLSGVPLLLALALSVFAGSAIRQRAGRLIRRTRWLLLSLFAVFAWGVAGDPLWAGWGAPTREGLDEAALQLGRLLLVLVVVAAFLEKMPLGTLLSGARRLLQPLRWTGIDADRGVIRLMLALRYAEALPRPRDWRSLLAAPATPLAESIELDDSPLRGRDRLALALGLIGLVALLGG</sequence>
<dbReference type="Proteomes" id="UP000720344">
    <property type="component" value="Unassembled WGS sequence"/>
</dbReference>